<name>A0A420RV62_GIBIN</name>
<dbReference type="AlphaFoldDB" id="A0A420RV62"/>
<comment type="caution">
    <text evidence="1">The sequence shown here is derived from an EMBL/GenBank/DDBJ whole genome shotgun (WGS) entry which is preliminary data.</text>
</comment>
<dbReference type="Proteomes" id="UP000283569">
    <property type="component" value="Unassembled WGS sequence"/>
</dbReference>
<dbReference type="EMBL" id="MRDB01000146">
    <property type="protein sequence ID" value="RKL20939.1"/>
    <property type="molecule type" value="Genomic_DNA"/>
</dbReference>
<protein>
    <recommendedName>
        <fullName evidence="3">DUF3800 domain-containing protein</fullName>
    </recommendedName>
</protein>
<dbReference type="Pfam" id="PF12686">
    <property type="entry name" value="DUF3800"/>
    <property type="match status" value="1"/>
</dbReference>
<evidence type="ECO:0000313" key="2">
    <source>
        <dbReference type="Proteomes" id="UP000283569"/>
    </source>
</evidence>
<sequence length="263" mass="30404">MYIAIDDTYSSNVTIDSNYVTSNRRTNVAVCFADDEVEHVREELNSCLDELTELLGKRPSEFHFVEIVNKKRDWISLSDDHVLRLLSFFVKIYNHYRWPVLIQTVDDRTFADHGVAIATNVHGLDPQKKEDQSLFLLILKLRQFLKGQKVVLIMDEGRGDPGDEFGKDFFPDWTGSFEGYYESSKQEPLLQIADFIAYAINRLTNLSTKSNRSSREQEQIRILGQLDLNSDDVRIAKVRPEFGRAEFDALHLEDRKAKGLEPR</sequence>
<dbReference type="InterPro" id="IPR024524">
    <property type="entry name" value="DUF3800"/>
</dbReference>
<evidence type="ECO:0008006" key="3">
    <source>
        <dbReference type="Google" id="ProtNLM"/>
    </source>
</evidence>
<gene>
    <name evidence="1" type="ORF">BFJ72_g14947</name>
</gene>
<accession>A0A420RV62</accession>
<organism evidence="1 2">
    <name type="scientific">Gibberella intermedia</name>
    <name type="common">Bulb rot disease fungus</name>
    <name type="synonym">Fusarium proliferatum</name>
    <dbReference type="NCBI Taxonomy" id="948311"/>
    <lineage>
        <taxon>Eukaryota</taxon>
        <taxon>Fungi</taxon>
        <taxon>Dikarya</taxon>
        <taxon>Ascomycota</taxon>
        <taxon>Pezizomycotina</taxon>
        <taxon>Sordariomycetes</taxon>
        <taxon>Hypocreomycetidae</taxon>
        <taxon>Hypocreales</taxon>
        <taxon>Nectriaceae</taxon>
        <taxon>Fusarium</taxon>
        <taxon>Fusarium fujikuroi species complex</taxon>
    </lineage>
</organism>
<evidence type="ECO:0000313" key="1">
    <source>
        <dbReference type="EMBL" id="RKL20939.1"/>
    </source>
</evidence>
<reference evidence="1 2" key="1">
    <citation type="journal article" date="2018" name="Sci. Rep.">
        <title>Characterisation of pathogen-specific regions and novel effector candidates in Fusarium oxysporum f. sp. cepae.</title>
        <authorList>
            <person name="Armitage A.D."/>
            <person name="Taylor A."/>
            <person name="Sobczyk M.K."/>
            <person name="Baxter L."/>
            <person name="Greenfield B.P."/>
            <person name="Bates H.J."/>
            <person name="Wilson F."/>
            <person name="Jackson A.C."/>
            <person name="Ott S."/>
            <person name="Harrison R.J."/>
            <person name="Clarkson J.P."/>
        </authorList>
    </citation>
    <scope>NUCLEOTIDE SEQUENCE [LARGE SCALE GENOMIC DNA]</scope>
    <source>
        <strain evidence="1 2">Fp_A8</strain>
    </source>
</reference>
<proteinExistence type="predicted"/>